<evidence type="ECO:0000256" key="1">
    <source>
        <dbReference type="SAM" id="Phobius"/>
    </source>
</evidence>
<feature type="transmembrane region" description="Helical" evidence="1">
    <location>
        <begin position="34"/>
        <end position="57"/>
    </location>
</feature>
<dbReference type="Proteomes" id="UP000253729">
    <property type="component" value="Unassembled WGS sequence"/>
</dbReference>
<protein>
    <submittedName>
        <fullName evidence="2">Uncharacterized protein</fullName>
    </submittedName>
</protein>
<sequence length="92" mass="10566">MRLLQSTLCPLFCPSTKADWHSGIILGNNCCPFLFLFPFPFPFLSFILFFSFIFLFYSSNNILFCFPFPSEFSQRSISLHLSTSLLSGHHSV</sequence>
<organism evidence="2 3">
    <name type="scientific">Aspergillus welwitschiae</name>
    <dbReference type="NCBI Taxonomy" id="1341132"/>
    <lineage>
        <taxon>Eukaryota</taxon>
        <taxon>Fungi</taxon>
        <taxon>Dikarya</taxon>
        <taxon>Ascomycota</taxon>
        <taxon>Pezizomycotina</taxon>
        <taxon>Eurotiomycetes</taxon>
        <taxon>Eurotiomycetidae</taxon>
        <taxon>Eurotiales</taxon>
        <taxon>Aspergillaceae</taxon>
        <taxon>Aspergillus</taxon>
        <taxon>Aspergillus subgen. Circumdati</taxon>
    </lineage>
</organism>
<keyword evidence="1" id="KW-0812">Transmembrane</keyword>
<dbReference type="EMBL" id="KZ852033">
    <property type="protein sequence ID" value="RDH38568.1"/>
    <property type="molecule type" value="Genomic_DNA"/>
</dbReference>
<accession>A0A3F3QH05</accession>
<gene>
    <name evidence="2" type="ORF">BDQ94DRAFT_134174</name>
</gene>
<proteinExistence type="predicted"/>
<keyword evidence="1" id="KW-0472">Membrane</keyword>
<keyword evidence="1" id="KW-1133">Transmembrane helix</keyword>
<reference evidence="2 3" key="1">
    <citation type="submission" date="2018-07" db="EMBL/GenBank/DDBJ databases">
        <title>The genomes of Aspergillus section Nigri reveals drivers in fungal speciation.</title>
        <authorList>
            <consortium name="DOE Joint Genome Institute"/>
            <person name="Vesth T.C."/>
            <person name="Nybo J."/>
            <person name="Theobald S."/>
            <person name="Brandl J."/>
            <person name="Frisvad J.C."/>
            <person name="Nielsen K.F."/>
            <person name="Lyhne E.K."/>
            <person name="Kogle M.E."/>
            <person name="Kuo A."/>
            <person name="Riley R."/>
            <person name="Clum A."/>
            <person name="Nolan M."/>
            <person name="Lipzen A."/>
            <person name="Salamov A."/>
            <person name="Henrissat B."/>
            <person name="Wiebenga A."/>
            <person name="De vries R.P."/>
            <person name="Grigoriev I.V."/>
            <person name="Mortensen U.H."/>
            <person name="Andersen M.R."/>
            <person name="Baker S.E."/>
        </authorList>
    </citation>
    <scope>NUCLEOTIDE SEQUENCE [LARGE SCALE GENOMIC DNA]</scope>
    <source>
        <strain evidence="2 3">CBS 139.54b</strain>
    </source>
</reference>
<dbReference type="GeneID" id="38132778"/>
<keyword evidence="3" id="KW-1185">Reference proteome</keyword>
<evidence type="ECO:0000313" key="2">
    <source>
        <dbReference type="EMBL" id="RDH38568.1"/>
    </source>
</evidence>
<name>A0A3F3QH05_9EURO</name>
<dbReference type="RefSeq" id="XP_026631590.1">
    <property type="nucleotide sequence ID" value="XM_026764422.1"/>
</dbReference>
<evidence type="ECO:0000313" key="3">
    <source>
        <dbReference type="Proteomes" id="UP000253729"/>
    </source>
</evidence>
<dbReference type="AlphaFoldDB" id="A0A3F3QH05"/>